<sequence length="101" mass="11466">MWEAYNLYEALETSIRSLLALSRTLGVRVAQTIAMMLLCVKKPDILICMCVAQLYALEVLHDANLYFAMELVPFEYDLATLALLSPIASSLSFWSFPWITQ</sequence>
<evidence type="ECO:0000313" key="1">
    <source>
        <dbReference type="EMBL" id="MCE3216403.1"/>
    </source>
</evidence>
<name>A0ABS8WW21_DATST</name>
<gene>
    <name evidence="1" type="ORF">HAX54_006355</name>
</gene>
<protein>
    <submittedName>
        <fullName evidence="1">Uncharacterized protein</fullName>
    </submittedName>
</protein>
<proteinExistence type="predicted"/>
<organism evidence="1 2">
    <name type="scientific">Datura stramonium</name>
    <name type="common">Jimsonweed</name>
    <name type="synonym">Common thornapple</name>
    <dbReference type="NCBI Taxonomy" id="4076"/>
    <lineage>
        <taxon>Eukaryota</taxon>
        <taxon>Viridiplantae</taxon>
        <taxon>Streptophyta</taxon>
        <taxon>Embryophyta</taxon>
        <taxon>Tracheophyta</taxon>
        <taxon>Spermatophyta</taxon>
        <taxon>Magnoliopsida</taxon>
        <taxon>eudicotyledons</taxon>
        <taxon>Gunneridae</taxon>
        <taxon>Pentapetalae</taxon>
        <taxon>asterids</taxon>
        <taxon>lamiids</taxon>
        <taxon>Solanales</taxon>
        <taxon>Solanaceae</taxon>
        <taxon>Solanoideae</taxon>
        <taxon>Datureae</taxon>
        <taxon>Datura</taxon>
    </lineage>
</organism>
<comment type="caution">
    <text evidence="1">The sequence shown here is derived from an EMBL/GenBank/DDBJ whole genome shotgun (WGS) entry which is preliminary data.</text>
</comment>
<reference evidence="1 2" key="1">
    <citation type="journal article" date="2021" name="BMC Genomics">
        <title>Datura genome reveals duplications of psychoactive alkaloid biosynthetic genes and high mutation rate following tissue culture.</title>
        <authorList>
            <person name="Rajewski A."/>
            <person name="Carter-House D."/>
            <person name="Stajich J."/>
            <person name="Litt A."/>
        </authorList>
    </citation>
    <scope>NUCLEOTIDE SEQUENCE [LARGE SCALE GENOMIC DNA]</scope>
    <source>
        <strain evidence="1">AR-01</strain>
    </source>
</reference>
<accession>A0ABS8WW21</accession>
<dbReference type="Proteomes" id="UP000823775">
    <property type="component" value="Unassembled WGS sequence"/>
</dbReference>
<keyword evidence="2" id="KW-1185">Reference proteome</keyword>
<evidence type="ECO:0000313" key="2">
    <source>
        <dbReference type="Proteomes" id="UP000823775"/>
    </source>
</evidence>
<dbReference type="EMBL" id="JACEIK010013194">
    <property type="protein sequence ID" value="MCE3216403.1"/>
    <property type="molecule type" value="Genomic_DNA"/>
</dbReference>